<dbReference type="AlphaFoldDB" id="A0AAE1IVJ1"/>
<gene>
    <name evidence="13" type="ORF">QN277_007204</name>
</gene>
<keyword evidence="5" id="KW-0406">Ion transport</keyword>
<keyword evidence="6" id="KW-0472">Membrane</keyword>
<dbReference type="Proteomes" id="UP001293593">
    <property type="component" value="Unassembled WGS sequence"/>
</dbReference>
<keyword evidence="10" id="KW-0407">Ion channel</keyword>
<feature type="domain" description="Ionotropic glutamate receptor L-glutamate and glycine-binding" evidence="12">
    <location>
        <begin position="67"/>
        <end position="157"/>
    </location>
</feature>
<comment type="caution">
    <text evidence="13">The sequence shown here is derived from an EMBL/GenBank/DDBJ whole genome shotgun (WGS) entry which is preliminary data.</text>
</comment>
<evidence type="ECO:0000313" key="13">
    <source>
        <dbReference type="EMBL" id="KAK4257641.1"/>
    </source>
</evidence>
<keyword evidence="14" id="KW-1185">Reference proteome</keyword>
<keyword evidence="3" id="KW-0812">Transmembrane</keyword>
<accession>A0AAE1IVJ1</accession>
<organism evidence="13 14">
    <name type="scientific">Acacia crassicarpa</name>
    <name type="common">northern wattle</name>
    <dbReference type="NCBI Taxonomy" id="499986"/>
    <lineage>
        <taxon>Eukaryota</taxon>
        <taxon>Viridiplantae</taxon>
        <taxon>Streptophyta</taxon>
        <taxon>Embryophyta</taxon>
        <taxon>Tracheophyta</taxon>
        <taxon>Spermatophyta</taxon>
        <taxon>Magnoliopsida</taxon>
        <taxon>eudicotyledons</taxon>
        <taxon>Gunneridae</taxon>
        <taxon>Pentapetalae</taxon>
        <taxon>rosids</taxon>
        <taxon>fabids</taxon>
        <taxon>Fabales</taxon>
        <taxon>Fabaceae</taxon>
        <taxon>Caesalpinioideae</taxon>
        <taxon>mimosoid clade</taxon>
        <taxon>Acacieae</taxon>
        <taxon>Acacia</taxon>
    </lineage>
</organism>
<dbReference type="InterPro" id="IPR015683">
    <property type="entry name" value="Ionotropic_Glu_rcpt"/>
</dbReference>
<dbReference type="Gene3D" id="3.40.190.10">
    <property type="entry name" value="Periplasmic binding protein-like II"/>
    <property type="match status" value="1"/>
</dbReference>
<feature type="signal peptide" evidence="11">
    <location>
        <begin position="1"/>
        <end position="30"/>
    </location>
</feature>
<proteinExistence type="predicted"/>
<dbReference type="PANTHER" id="PTHR18966">
    <property type="entry name" value="IONOTROPIC GLUTAMATE RECEPTOR"/>
    <property type="match status" value="1"/>
</dbReference>
<dbReference type="SUPFAM" id="SSF53850">
    <property type="entry name" value="Periplasmic binding protein-like II"/>
    <property type="match status" value="1"/>
</dbReference>
<evidence type="ECO:0000256" key="7">
    <source>
        <dbReference type="ARBA" id="ARBA00023170"/>
    </source>
</evidence>
<evidence type="ECO:0000256" key="5">
    <source>
        <dbReference type="ARBA" id="ARBA00023065"/>
    </source>
</evidence>
<evidence type="ECO:0000256" key="8">
    <source>
        <dbReference type="ARBA" id="ARBA00023180"/>
    </source>
</evidence>
<evidence type="ECO:0000259" key="12">
    <source>
        <dbReference type="Pfam" id="PF10613"/>
    </source>
</evidence>
<evidence type="ECO:0000256" key="6">
    <source>
        <dbReference type="ARBA" id="ARBA00023136"/>
    </source>
</evidence>
<evidence type="ECO:0000256" key="2">
    <source>
        <dbReference type="ARBA" id="ARBA00022448"/>
    </source>
</evidence>
<dbReference type="GO" id="GO:0016020">
    <property type="term" value="C:membrane"/>
    <property type="evidence" value="ECO:0007669"/>
    <property type="project" value="UniProtKB-SubCell"/>
</dbReference>
<comment type="subcellular location">
    <subcellularLocation>
        <location evidence="1">Membrane</location>
        <topology evidence="1">Multi-pass membrane protein</topology>
    </subcellularLocation>
</comment>
<protein>
    <recommendedName>
        <fullName evidence="12">Ionotropic glutamate receptor L-glutamate and glycine-binding domain-containing protein</fullName>
    </recommendedName>
</protein>
<evidence type="ECO:0000256" key="1">
    <source>
        <dbReference type="ARBA" id="ARBA00004141"/>
    </source>
</evidence>
<sequence length="165" mass="18448">MANSNYHFYGDEYVIMIFFAVLLLTAQIEAGDDEAGSLVMEGKKKLMVGAPKKCGTIDFFVDLKLDSKNKSQVEKAQGYSIDVFNATRAYLQDVSVEYVAFANEDGSCVENCDAILDHLSETKYDVVVGDVTIMAKRSNCVDFTLPYKQSDLKMLVKFRPDPRLV</sequence>
<keyword evidence="2" id="KW-0813">Transport</keyword>
<dbReference type="EMBL" id="JAWXYG010000012">
    <property type="protein sequence ID" value="KAK4257641.1"/>
    <property type="molecule type" value="Genomic_DNA"/>
</dbReference>
<feature type="chain" id="PRO_5042276321" description="Ionotropic glutamate receptor L-glutamate and glycine-binding domain-containing protein" evidence="11">
    <location>
        <begin position="31"/>
        <end position="165"/>
    </location>
</feature>
<keyword evidence="11" id="KW-0732">Signal</keyword>
<keyword evidence="4" id="KW-1133">Transmembrane helix</keyword>
<evidence type="ECO:0000256" key="9">
    <source>
        <dbReference type="ARBA" id="ARBA00023286"/>
    </source>
</evidence>
<dbReference type="Pfam" id="PF10613">
    <property type="entry name" value="Lig_chan-Glu_bd"/>
    <property type="match status" value="1"/>
</dbReference>
<evidence type="ECO:0000313" key="14">
    <source>
        <dbReference type="Proteomes" id="UP001293593"/>
    </source>
</evidence>
<evidence type="ECO:0000256" key="10">
    <source>
        <dbReference type="ARBA" id="ARBA00023303"/>
    </source>
</evidence>
<dbReference type="GO" id="GO:0015276">
    <property type="term" value="F:ligand-gated monoatomic ion channel activity"/>
    <property type="evidence" value="ECO:0007669"/>
    <property type="project" value="InterPro"/>
</dbReference>
<keyword evidence="7" id="KW-0675">Receptor</keyword>
<keyword evidence="9" id="KW-1071">Ligand-gated ion channel</keyword>
<reference evidence="13" key="1">
    <citation type="submission" date="2023-10" db="EMBL/GenBank/DDBJ databases">
        <title>Chromosome-level genome of the transformable northern wattle, Acacia crassicarpa.</title>
        <authorList>
            <person name="Massaro I."/>
            <person name="Sinha N.R."/>
            <person name="Poethig S."/>
            <person name="Leichty A.R."/>
        </authorList>
    </citation>
    <scope>NUCLEOTIDE SEQUENCE</scope>
    <source>
        <strain evidence="13">Acra3RX</strain>
        <tissue evidence="13">Leaf</tissue>
    </source>
</reference>
<name>A0AAE1IVJ1_9FABA</name>
<evidence type="ECO:0000256" key="4">
    <source>
        <dbReference type="ARBA" id="ARBA00022989"/>
    </source>
</evidence>
<evidence type="ECO:0000256" key="11">
    <source>
        <dbReference type="SAM" id="SignalP"/>
    </source>
</evidence>
<evidence type="ECO:0000256" key="3">
    <source>
        <dbReference type="ARBA" id="ARBA00022692"/>
    </source>
</evidence>
<dbReference type="InterPro" id="IPR019594">
    <property type="entry name" value="Glu/Gly-bd"/>
</dbReference>
<keyword evidence="8" id="KW-0325">Glycoprotein</keyword>